<name>A0A3S5AIY7_9PLAT</name>
<feature type="transmembrane region" description="Helical" evidence="1">
    <location>
        <begin position="54"/>
        <end position="77"/>
    </location>
</feature>
<protein>
    <submittedName>
        <fullName evidence="2">Uncharacterized protein</fullName>
    </submittedName>
</protein>
<comment type="caution">
    <text evidence="2">The sequence shown here is derived from an EMBL/GenBank/DDBJ whole genome shotgun (WGS) entry which is preliminary data.</text>
</comment>
<keyword evidence="3" id="KW-1185">Reference proteome</keyword>
<keyword evidence="1" id="KW-0812">Transmembrane</keyword>
<gene>
    <name evidence="2" type="ORF">PXEA_LOCUS11247</name>
</gene>
<evidence type="ECO:0000256" key="1">
    <source>
        <dbReference type="SAM" id="Phobius"/>
    </source>
</evidence>
<evidence type="ECO:0000313" key="3">
    <source>
        <dbReference type="Proteomes" id="UP000784294"/>
    </source>
</evidence>
<organism evidence="2 3">
    <name type="scientific">Protopolystoma xenopodis</name>
    <dbReference type="NCBI Taxonomy" id="117903"/>
    <lineage>
        <taxon>Eukaryota</taxon>
        <taxon>Metazoa</taxon>
        <taxon>Spiralia</taxon>
        <taxon>Lophotrochozoa</taxon>
        <taxon>Platyhelminthes</taxon>
        <taxon>Monogenea</taxon>
        <taxon>Polyopisthocotylea</taxon>
        <taxon>Polystomatidea</taxon>
        <taxon>Polystomatidae</taxon>
        <taxon>Protopolystoma</taxon>
    </lineage>
</organism>
<dbReference type="EMBL" id="CAAALY010034253">
    <property type="protein sequence ID" value="VEL17807.1"/>
    <property type="molecule type" value="Genomic_DNA"/>
</dbReference>
<accession>A0A3S5AIY7</accession>
<dbReference type="AlphaFoldDB" id="A0A3S5AIY7"/>
<reference evidence="2" key="1">
    <citation type="submission" date="2018-11" db="EMBL/GenBank/DDBJ databases">
        <authorList>
            <consortium name="Pathogen Informatics"/>
        </authorList>
    </citation>
    <scope>NUCLEOTIDE SEQUENCE</scope>
</reference>
<keyword evidence="1" id="KW-1133">Transmembrane helix</keyword>
<sequence>MTLKRMGSSVHAAEYCGQTTDFLDSASAYLGNSAGATETCNPNDCPRNVLCQSLLVGISVCLCLCLSASLSRLLFIVHMRDRMDTRDQGYRL</sequence>
<keyword evidence="1" id="KW-0472">Membrane</keyword>
<proteinExistence type="predicted"/>
<dbReference type="Proteomes" id="UP000784294">
    <property type="component" value="Unassembled WGS sequence"/>
</dbReference>
<evidence type="ECO:0000313" key="2">
    <source>
        <dbReference type="EMBL" id="VEL17807.1"/>
    </source>
</evidence>